<evidence type="ECO:0000313" key="2">
    <source>
        <dbReference type="EMBL" id="KAA8495538.1"/>
    </source>
</evidence>
<organism evidence="2 3">
    <name type="scientific">Porphyridium purpureum</name>
    <name type="common">Red alga</name>
    <name type="synonym">Porphyridium cruentum</name>
    <dbReference type="NCBI Taxonomy" id="35688"/>
    <lineage>
        <taxon>Eukaryota</taxon>
        <taxon>Rhodophyta</taxon>
        <taxon>Bangiophyceae</taxon>
        <taxon>Porphyridiales</taxon>
        <taxon>Porphyridiaceae</taxon>
        <taxon>Porphyridium</taxon>
    </lineage>
</organism>
<reference evidence="3" key="1">
    <citation type="journal article" date="2019" name="Nat. Commun.">
        <title>Expansion of phycobilisome linker gene families in mesophilic red algae.</title>
        <authorList>
            <person name="Lee J."/>
            <person name="Kim D."/>
            <person name="Bhattacharya D."/>
            <person name="Yoon H.S."/>
        </authorList>
    </citation>
    <scope>NUCLEOTIDE SEQUENCE [LARGE SCALE GENOMIC DNA]</scope>
    <source>
        <strain evidence="3">CCMP 1328</strain>
    </source>
</reference>
<protein>
    <submittedName>
        <fullName evidence="2">Uncharacterized protein</fullName>
    </submittedName>
</protein>
<keyword evidence="1" id="KW-0812">Transmembrane</keyword>
<evidence type="ECO:0000256" key="1">
    <source>
        <dbReference type="SAM" id="Phobius"/>
    </source>
</evidence>
<dbReference type="InterPro" id="IPR029044">
    <property type="entry name" value="Nucleotide-diphossugar_trans"/>
</dbReference>
<keyword evidence="1" id="KW-0472">Membrane</keyword>
<dbReference type="EMBL" id="VRMN01000003">
    <property type="protein sequence ID" value="KAA8495538.1"/>
    <property type="molecule type" value="Genomic_DNA"/>
</dbReference>
<gene>
    <name evidence="2" type="ORF">FVE85_1693</name>
</gene>
<dbReference type="AlphaFoldDB" id="A0A5J4YWM2"/>
<proteinExistence type="predicted"/>
<dbReference type="SUPFAM" id="SSF53448">
    <property type="entry name" value="Nucleotide-diphospho-sugar transferases"/>
    <property type="match status" value="1"/>
</dbReference>
<keyword evidence="3" id="KW-1185">Reference proteome</keyword>
<dbReference type="Proteomes" id="UP000324585">
    <property type="component" value="Unassembled WGS sequence"/>
</dbReference>
<feature type="transmembrane region" description="Helical" evidence="1">
    <location>
        <begin position="29"/>
        <end position="49"/>
    </location>
</feature>
<name>A0A5J4YWM2_PORPP</name>
<dbReference type="Gene3D" id="3.90.550.10">
    <property type="entry name" value="Spore Coat Polysaccharide Biosynthesis Protein SpsA, Chain A"/>
    <property type="match status" value="1"/>
</dbReference>
<accession>A0A5J4YWM2</accession>
<comment type="caution">
    <text evidence="2">The sequence shown here is derived from an EMBL/GenBank/DDBJ whole genome shotgun (WGS) entry which is preliminary data.</text>
</comment>
<keyword evidence="1" id="KW-1133">Transmembrane helix</keyword>
<sequence length="498" mass="56118">MAMYSPKALEKDKAYQPAASSRRVTALRLGSVVAVLTFLVVLMNLLALGDVEYGDGPNSAIRWLDRNHSAYTALKELQADAFRRINGTIHGHSPLSRAGREKHITLRKNDAKEEVDEDQYLFEDEEDGVHVFHHVLAHLSVPDTIVGNRLKNELLKDAWLFRESLIMYQSETAKKARNARNTSDAFVGAQVVSSAFRLGIVYGVSGTSKVGGQGQNVSSEDSVFQKYMVEIAHSVQSLRLVLKSNIGVALIVDKPMDALKSEHSKLFDYIIYNPVLEDAHDSFPGGLGWIIKLLIMLYTPFQRTLYVDGDTRFCSDPKEIFDGLKYSAIALARDVRSPHLHILRGQNLDFNGGVILYRKIHTVATLMHEIVRVLLNHPGEGDQKYWGIELEDFESFGNVRYHVLPPRFHFQPCRHDKGECFVDGAVVLLHGRCWLGVHDPPNPAQFCDYLNSYQDTRFIHTDCSKLRVYKVDIEPANKTQIAARLQELPVPGTRQPTK</sequence>
<evidence type="ECO:0000313" key="3">
    <source>
        <dbReference type="Proteomes" id="UP000324585"/>
    </source>
</evidence>